<dbReference type="Pfam" id="PF00027">
    <property type="entry name" value="cNMP_binding"/>
    <property type="match status" value="1"/>
</dbReference>
<dbReference type="Gene3D" id="2.60.120.10">
    <property type="entry name" value="Jelly Rolls"/>
    <property type="match status" value="1"/>
</dbReference>
<feature type="transmembrane region" description="Helical" evidence="5">
    <location>
        <begin position="142"/>
        <end position="165"/>
    </location>
</feature>
<dbReference type="SUPFAM" id="SSF50182">
    <property type="entry name" value="Sm-like ribonucleoproteins"/>
    <property type="match status" value="1"/>
</dbReference>
<evidence type="ECO:0000313" key="7">
    <source>
        <dbReference type="EMBL" id="HEF25730.1"/>
    </source>
</evidence>
<dbReference type="PROSITE" id="PS50042">
    <property type="entry name" value="CNMP_BINDING_3"/>
    <property type="match status" value="1"/>
</dbReference>
<evidence type="ECO:0000256" key="2">
    <source>
        <dbReference type="ARBA" id="ARBA00022692"/>
    </source>
</evidence>
<evidence type="ECO:0000256" key="1">
    <source>
        <dbReference type="ARBA" id="ARBA00004370"/>
    </source>
</evidence>
<dbReference type="InterPro" id="IPR023408">
    <property type="entry name" value="MscS_beta-dom_sf"/>
</dbReference>
<evidence type="ECO:0000256" key="4">
    <source>
        <dbReference type="ARBA" id="ARBA00023136"/>
    </source>
</evidence>
<dbReference type="InterPro" id="IPR018490">
    <property type="entry name" value="cNMP-bd_dom_sf"/>
</dbReference>
<dbReference type="InterPro" id="IPR000595">
    <property type="entry name" value="cNMP-bd_dom"/>
</dbReference>
<dbReference type="PIRSF" id="PIRSF026673">
    <property type="entry name" value="UCP026673_ion_chan"/>
    <property type="match status" value="1"/>
</dbReference>
<comment type="function">
    <text evidence="5">Mechanosensitive channel that participates in the regulation of osmotic pressure changes within the cell, opening in response to stretch forces in the membrane lipid bilayer, without the need for other proteins. Contributes to normal resistance to hypoosmotic shock. Forms an ion channel of 1.0 nanosiemens conductance with a slight preference for anions.</text>
</comment>
<comment type="similarity">
    <text evidence="5">Belongs to the MscS (TC 1.A.23) family.</text>
</comment>
<keyword evidence="4 5" id="KW-0472">Membrane</keyword>
<gene>
    <name evidence="7" type="ORF">ENP23_08135</name>
</gene>
<dbReference type="CDD" id="cd00038">
    <property type="entry name" value="CAP_ED"/>
    <property type="match status" value="1"/>
</dbReference>
<dbReference type="Pfam" id="PF00924">
    <property type="entry name" value="MS_channel_2nd"/>
    <property type="match status" value="1"/>
</dbReference>
<keyword evidence="5" id="KW-1003">Cell membrane</keyword>
<dbReference type="InterPro" id="IPR006685">
    <property type="entry name" value="MscS_channel_2nd"/>
</dbReference>
<keyword evidence="5" id="KW-0406">Ion transport</keyword>
<reference evidence="7" key="1">
    <citation type="journal article" date="2020" name="mSystems">
        <title>Genome- and Community-Level Interaction Insights into Carbon Utilization and Element Cycling Functions of Hydrothermarchaeota in Hydrothermal Sediment.</title>
        <authorList>
            <person name="Zhou Z."/>
            <person name="Liu Y."/>
            <person name="Xu W."/>
            <person name="Pan J."/>
            <person name="Luo Z.H."/>
            <person name="Li M."/>
        </authorList>
    </citation>
    <scope>NUCLEOTIDE SEQUENCE [LARGE SCALE GENOMIC DNA]</scope>
    <source>
        <strain evidence="7">SpSt-200</strain>
    </source>
</reference>
<dbReference type="PANTHER" id="PTHR30221:SF1">
    <property type="entry name" value="SMALL-CONDUCTANCE MECHANOSENSITIVE CHANNEL"/>
    <property type="match status" value="1"/>
</dbReference>
<sequence>MSMDHLWFAYPLISAAVLQVIDLTLWQWLHPRWLRRKLMCRLVLFVLFSMALLDGGLSPLYAVPADWSVPRHVLATILTIAWWLYGARTLTVLAVVVMEPRIGGKGHLLQDVMGAIIFLVAAVAAAAYVLDLPVKGLLATSGAVAIIFGLAVQSTLGDVFSGIVLNATKPFRVDDWIRVDDIEGKVIEIDWRSTHLLTAEGSMAVIPNAMAAKTRIVNFSRPDHFHSVTLSIELSTRLRPSLVLDSLEKALLGCRELLAQPAPSAVVVKSGLRIVEYEVTGYVKSRDRRSAVRNQLFDLIHRQLASTETRQDQQRPATRQSAVLNTVNALRMLSDADRAQLEQHMRLGAYPAKDIVLAEGVVPDALFIIESGVVSASLQRPDGWLEVGRMGPGELLGETGFLEATPTLARFCAYTDCMIYRIDKADLEPWLAEHPELLGALAGLAKYRAKARAAMLEAKPVVADANGFISWLRKNVRRFEVTRGPGADDKKAEKKR</sequence>
<dbReference type="PANTHER" id="PTHR30221">
    <property type="entry name" value="SMALL-CONDUCTANCE MECHANOSENSITIVE CHANNEL"/>
    <property type="match status" value="1"/>
</dbReference>
<evidence type="ECO:0000256" key="5">
    <source>
        <dbReference type="RuleBase" id="RU369025"/>
    </source>
</evidence>
<evidence type="ECO:0000256" key="3">
    <source>
        <dbReference type="ARBA" id="ARBA00022989"/>
    </source>
</evidence>
<feature type="transmembrane region" description="Helical" evidence="5">
    <location>
        <begin position="6"/>
        <end position="26"/>
    </location>
</feature>
<comment type="caution">
    <text evidence="7">The sequence shown here is derived from an EMBL/GenBank/DDBJ whole genome shotgun (WGS) entry which is preliminary data.</text>
</comment>
<keyword evidence="2 5" id="KW-0812">Transmembrane</keyword>
<dbReference type="Gene3D" id="1.10.287.1260">
    <property type="match status" value="1"/>
</dbReference>
<dbReference type="GO" id="GO:0005886">
    <property type="term" value="C:plasma membrane"/>
    <property type="evidence" value="ECO:0007669"/>
    <property type="project" value="UniProtKB-SubCell"/>
</dbReference>
<protein>
    <recommendedName>
        <fullName evidence="5">Small-conductance mechanosensitive channel</fullName>
    </recommendedName>
</protein>
<dbReference type="AlphaFoldDB" id="A0A7C2AYE0"/>
<comment type="subcellular location">
    <subcellularLocation>
        <location evidence="5">Cell inner membrane</location>
        <topology evidence="5">Multi-pass membrane protein</topology>
    </subcellularLocation>
    <subcellularLocation>
        <location evidence="1">Membrane</location>
    </subcellularLocation>
</comment>
<evidence type="ECO:0000259" key="6">
    <source>
        <dbReference type="PROSITE" id="PS50042"/>
    </source>
</evidence>
<keyword evidence="5" id="KW-0813">Transport</keyword>
<comment type="caution">
    <text evidence="5">Lacks conserved residue(s) required for the propagation of feature annotation.</text>
</comment>
<feature type="domain" description="Cyclic nucleotide-binding" evidence="6">
    <location>
        <begin position="329"/>
        <end position="428"/>
    </location>
</feature>
<accession>A0A7C2AYE0</accession>
<dbReference type="GO" id="GO:0008381">
    <property type="term" value="F:mechanosensitive monoatomic ion channel activity"/>
    <property type="evidence" value="ECO:0007669"/>
    <property type="project" value="InterPro"/>
</dbReference>
<proteinExistence type="inferred from homology"/>
<keyword evidence="5" id="KW-0997">Cell inner membrane</keyword>
<organism evidence="7">
    <name type="scientific">Pseudomonas graminis</name>
    <dbReference type="NCBI Taxonomy" id="158627"/>
    <lineage>
        <taxon>Bacteria</taxon>
        <taxon>Pseudomonadati</taxon>
        <taxon>Pseudomonadota</taxon>
        <taxon>Gammaproteobacteria</taxon>
        <taxon>Pseudomonadales</taxon>
        <taxon>Pseudomonadaceae</taxon>
        <taxon>Pseudomonas</taxon>
    </lineage>
</organism>
<dbReference type="InterPro" id="IPR045275">
    <property type="entry name" value="MscS_archaea/bacteria_type"/>
</dbReference>
<dbReference type="EMBL" id="DSIN01000017">
    <property type="protein sequence ID" value="HEF25730.1"/>
    <property type="molecule type" value="Genomic_DNA"/>
</dbReference>
<comment type="subunit">
    <text evidence="5">Homoheptamer.</text>
</comment>
<feature type="transmembrane region" description="Helical" evidence="5">
    <location>
        <begin position="73"/>
        <end position="96"/>
    </location>
</feature>
<keyword evidence="3 5" id="KW-1133">Transmembrane helix</keyword>
<dbReference type="InterPro" id="IPR010920">
    <property type="entry name" value="LSM_dom_sf"/>
</dbReference>
<dbReference type="InterPro" id="IPR016846">
    <property type="entry name" value="cNMP-bd_ion_channel"/>
</dbReference>
<dbReference type="SUPFAM" id="SSF51206">
    <property type="entry name" value="cAMP-binding domain-like"/>
    <property type="match status" value="1"/>
</dbReference>
<name>A0A7C2AYE0_9PSED</name>
<dbReference type="SMART" id="SM00100">
    <property type="entry name" value="cNMP"/>
    <property type="match status" value="1"/>
</dbReference>
<keyword evidence="5" id="KW-0407">Ion channel</keyword>
<dbReference type="Gene3D" id="2.30.30.60">
    <property type="match status" value="1"/>
</dbReference>
<feature type="transmembrane region" description="Helical" evidence="5">
    <location>
        <begin position="38"/>
        <end position="61"/>
    </location>
</feature>
<dbReference type="InterPro" id="IPR014710">
    <property type="entry name" value="RmlC-like_jellyroll"/>
</dbReference>
<feature type="transmembrane region" description="Helical" evidence="5">
    <location>
        <begin position="108"/>
        <end position="130"/>
    </location>
</feature>